<organism evidence="6 7">
    <name type="scientific">Purpureocillium lilacinum</name>
    <name type="common">Paecilomyces lilacinus</name>
    <dbReference type="NCBI Taxonomy" id="33203"/>
    <lineage>
        <taxon>Eukaryota</taxon>
        <taxon>Fungi</taxon>
        <taxon>Dikarya</taxon>
        <taxon>Ascomycota</taxon>
        <taxon>Pezizomycotina</taxon>
        <taxon>Sordariomycetes</taxon>
        <taxon>Hypocreomycetidae</taxon>
        <taxon>Hypocreales</taxon>
        <taxon>Ophiocordycipitaceae</taxon>
        <taxon>Purpureocillium</taxon>
    </lineage>
</organism>
<dbReference type="InterPro" id="IPR001910">
    <property type="entry name" value="Inosine/uridine_hydrolase_dom"/>
</dbReference>
<gene>
    <name evidence="6" type="ORF">PCL_08119</name>
</gene>
<evidence type="ECO:0000256" key="1">
    <source>
        <dbReference type="ARBA" id="ARBA00009176"/>
    </source>
</evidence>
<evidence type="ECO:0000256" key="2">
    <source>
        <dbReference type="ARBA" id="ARBA00022801"/>
    </source>
</evidence>
<name>A0A2U3EJU6_PURLI</name>
<protein>
    <submittedName>
        <fullName evidence="6">Nucleoside hydrolase</fullName>
    </submittedName>
</protein>
<dbReference type="GO" id="GO:0006152">
    <property type="term" value="P:purine nucleoside catabolic process"/>
    <property type="evidence" value="ECO:0007669"/>
    <property type="project" value="TreeGrafter"/>
</dbReference>
<dbReference type="InterPro" id="IPR023186">
    <property type="entry name" value="IUNH"/>
</dbReference>
<accession>A0A2U3EJU6</accession>
<evidence type="ECO:0000259" key="5">
    <source>
        <dbReference type="Pfam" id="PF01156"/>
    </source>
</evidence>
<evidence type="ECO:0000256" key="4">
    <source>
        <dbReference type="SAM" id="MobiDB-lite"/>
    </source>
</evidence>
<dbReference type="InterPro" id="IPR036452">
    <property type="entry name" value="Ribo_hydro-like"/>
</dbReference>
<dbReference type="GO" id="GO:0005829">
    <property type="term" value="C:cytosol"/>
    <property type="evidence" value="ECO:0007669"/>
    <property type="project" value="TreeGrafter"/>
</dbReference>
<dbReference type="GO" id="GO:0008477">
    <property type="term" value="F:purine nucleosidase activity"/>
    <property type="evidence" value="ECO:0007669"/>
    <property type="project" value="TreeGrafter"/>
</dbReference>
<feature type="region of interest" description="Disordered" evidence="4">
    <location>
        <begin position="196"/>
        <end position="267"/>
    </location>
</feature>
<dbReference type="Pfam" id="PF01156">
    <property type="entry name" value="IU_nuc_hydro"/>
    <property type="match status" value="1"/>
</dbReference>
<comment type="caution">
    <text evidence="6">The sequence shown here is derived from an EMBL/GenBank/DDBJ whole genome shotgun (WGS) entry which is preliminary data.</text>
</comment>
<evidence type="ECO:0000313" key="7">
    <source>
        <dbReference type="Proteomes" id="UP000245956"/>
    </source>
</evidence>
<reference evidence="6 7" key="1">
    <citation type="journal article" date="2016" name="Front. Microbiol.">
        <title>Genome and transcriptome sequences reveal the specific parasitism of the nematophagous Purpureocillium lilacinum 36-1.</title>
        <authorList>
            <person name="Xie J."/>
            <person name="Li S."/>
            <person name="Mo C."/>
            <person name="Xiao X."/>
            <person name="Peng D."/>
            <person name="Wang G."/>
            <person name="Xiao Y."/>
        </authorList>
    </citation>
    <scope>NUCLEOTIDE SEQUENCE [LARGE SCALE GENOMIC DNA]</scope>
    <source>
        <strain evidence="6 7">36-1</strain>
    </source>
</reference>
<dbReference type="SUPFAM" id="SSF53590">
    <property type="entry name" value="Nucleoside hydrolase"/>
    <property type="match status" value="1"/>
</dbReference>
<evidence type="ECO:0000256" key="3">
    <source>
        <dbReference type="ARBA" id="ARBA00023295"/>
    </source>
</evidence>
<dbReference type="FunFam" id="3.90.245.10:FF:000006">
    <property type="entry name" value="Inosine-uridine preferring nucleoside hydrolase"/>
    <property type="match status" value="1"/>
</dbReference>
<dbReference type="PANTHER" id="PTHR12304:SF56">
    <property type="entry name" value="HYDROLASE, PUTATIVE (AFU_ORTHOLOGUE AFUA_1G11790)-RELATED"/>
    <property type="match status" value="1"/>
</dbReference>
<dbReference type="EMBL" id="LCWV01000003">
    <property type="protein sequence ID" value="PWI74805.1"/>
    <property type="molecule type" value="Genomic_DNA"/>
</dbReference>
<feature type="domain" description="Inosine/uridine-preferring nucleoside hydrolase" evidence="5">
    <location>
        <begin position="360"/>
        <end position="723"/>
    </location>
</feature>
<comment type="similarity">
    <text evidence="1">Belongs to the IUNH family.</text>
</comment>
<feature type="compositionally biased region" description="Polar residues" evidence="4">
    <location>
        <begin position="202"/>
        <end position="211"/>
    </location>
</feature>
<dbReference type="Proteomes" id="UP000245956">
    <property type="component" value="Unassembled WGS sequence"/>
</dbReference>
<keyword evidence="3" id="KW-0326">Glycosidase</keyword>
<evidence type="ECO:0000313" key="6">
    <source>
        <dbReference type="EMBL" id="PWI74805.1"/>
    </source>
</evidence>
<dbReference type="Gene3D" id="3.90.245.10">
    <property type="entry name" value="Ribonucleoside hydrolase-like"/>
    <property type="match status" value="1"/>
</dbReference>
<sequence length="781" mass="86273">MQFAPQGFETCFRLIGARDAIVVLDVATLYDERSCFGRDCEGAEEGQWRSMACLSSLVDGRSAVEHGLWHSVALSERDAIVARGGGWRIVTLVRRIDLRQALASKFSGTSNSEYQPCNNRGIIHYPVYEDQGTTVECRRFRPSHPSGTSRRQRYRIEKPIHYGNLAALERSQRHPPSAIHHHNHHLGLRFSAADSRRGARQRMSNRPSTYHTPWVASRRPAQRRRPFVTGNARRAGVGRGGHCRRRLWGGRAADPTPPSVCSPHRTEGGAGQLHVVSQGRPPHHRDFSRVPGARSHGNLAHLLPHHKPPRHPSSVFLGHPRDILSSRWRRTRSSSTPTQARNLPSPLMECRTGAANVALPGVDDIMAMLLALSASPEELEVAMISVTYGNVPLQSCLRNVVAMFHVLEKELAWRKETGRPEGYGAMKASKPVVAVGPEHPLEDECLMADYFHGEDGLHDVHKVHPHLSPADTWGSLFKDDEASSDNTTASPLFTPSKKPAHKEILRILRENPIDTVSVLAVGPLTNVALAAAEDPEAFLRIKELVVMGGAVNVEGNVTPCAEFNCYADAVAAARVYALTSFNPASTMPPLPTKLSTLPPYPPKLSRRLKLTIAPLDITTPHLITKSFFADKIQPHIDAGSPLAVWTSHFIKGAFSKIESMEGDGNEPGLSLHDPLTVWYMLTHDDPQWKFPAKLEDIRIETSGQWTRGMHVVDNRLRAKPAEAAAAVSEDPREDPKVVTIDDVPGDTMGWMSVLKGNNVGRLIASPGEDLFKEVWMQRVFA</sequence>
<proteinExistence type="inferred from homology"/>
<dbReference type="AlphaFoldDB" id="A0A2U3EJU6"/>
<dbReference type="PANTHER" id="PTHR12304">
    <property type="entry name" value="INOSINE-URIDINE PREFERRING NUCLEOSIDE HYDROLASE"/>
    <property type="match status" value="1"/>
</dbReference>
<keyword evidence="2 6" id="KW-0378">Hydrolase</keyword>